<dbReference type="PATRIC" id="fig|129140.3.peg.728"/>
<organism evidence="1 2">
    <name type="scientific">Pseudomonas syringae pv. tagetis</name>
    <dbReference type="NCBI Taxonomy" id="129140"/>
    <lineage>
        <taxon>Bacteria</taxon>
        <taxon>Pseudomonadati</taxon>
        <taxon>Pseudomonadota</taxon>
        <taxon>Gammaproteobacteria</taxon>
        <taxon>Pseudomonadales</taxon>
        <taxon>Pseudomonadaceae</taxon>
        <taxon>Pseudomonas</taxon>
    </lineage>
</organism>
<protein>
    <submittedName>
        <fullName evidence="1">Single-stranded DNA-binding protein</fullName>
    </submittedName>
</protein>
<reference evidence="1 2" key="1">
    <citation type="submission" date="2015-09" db="EMBL/GenBank/DDBJ databases">
        <title>Genome announcement of multiple Pseudomonas syringae strains.</title>
        <authorList>
            <person name="Thakur S."/>
            <person name="Wang P.W."/>
            <person name="Gong Y."/>
            <person name="Weir B.S."/>
            <person name="Guttman D.S."/>
        </authorList>
    </citation>
    <scope>NUCLEOTIDE SEQUENCE [LARGE SCALE GENOMIC DNA]</scope>
    <source>
        <strain evidence="1 2">ICMP4091</strain>
    </source>
</reference>
<keyword evidence="1" id="KW-0238">DNA-binding</keyword>
<accession>A0A0N8T2H5</accession>
<dbReference type="GO" id="GO:0003677">
    <property type="term" value="F:DNA binding"/>
    <property type="evidence" value="ECO:0007669"/>
    <property type="project" value="UniProtKB-KW"/>
</dbReference>
<dbReference type="STRING" id="129140.ALO44_200122"/>
<dbReference type="EMBL" id="LJRM01000157">
    <property type="protein sequence ID" value="KPY82808.1"/>
    <property type="molecule type" value="Genomic_DNA"/>
</dbReference>
<evidence type="ECO:0000313" key="1">
    <source>
        <dbReference type="EMBL" id="KPY82808.1"/>
    </source>
</evidence>
<gene>
    <name evidence="1" type="ORF">ALO44_200122</name>
</gene>
<comment type="caution">
    <text evidence="1">The sequence shown here is derived from an EMBL/GenBank/DDBJ whole genome shotgun (WGS) entry which is preliminary data.</text>
</comment>
<dbReference type="AlphaFoldDB" id="A0A0N8T2H5"/>
<dbReference type="Proteomes" id="UP000050474">
    <property type="component" value="Unassembled WGS sequence"/>
</dbReference>
<name>A0A0N8T2H5_9PSED</name>
<proteinExistence type="predicted"/>
<sequence length="105" mass="12238">MRSVVEVNTTKLKDWEYEKEYRALLTPFLIDLKDHLSRKCVYDFDSLNGLIFGIKTPVAEKMKAISIVKALCKAHNRNSFNFYQARYNLTANKITHHLIDVSLEC</sequence>
<evidence type="ECO:0000313" key="2">
    <source>
        <dbReference type="Proteomes" id="UP000050474"/>
    </source>
</evidence>